<dbReference type="Pfam" id="PF01243">
    <property type="entry name" value="PNPOx_N"/>
    <property type="match status" value="1"/>
</dbReference>
<dbReference type="PANTHER" id="PTHR42815:SF2">
    <property type="entry name" value="FAD-BINDING, PUTATIVE (AFU_ORTHOLOGUE AFUA_6G07600)-RELATED"/>
    <property type="match status" value="1"/>
</dbReference>
<organism evidence="2 4">
    <name type="scientific">Aliarcobacter trophiarum LMG 25534</name>
    <dbReference type="NCBI Taxonomy" id="1032241"/>
    <lineage>
        <taxon>Bacteria</taxon>
        <taxon>Pseudomonadati</taxon>
        <taxon>Campylobacterota</taxon>
        <taxon>Epsilonproteobacteria</taxon>
        <taxon>Campylobacterales</taxon>
        <taxon>Arcobacteraceae</taxon>
        <taxon>Aliarcobacter</taxon>
    </lineage>
</organism>
<evidence type="ECO:0000313" key="4">
    <source>
        <dbReference type="Proteomes" id="UP000254504"/>
    </source>
</evidence>
<sequence length="172" mass="20014">MEVFTQEHIFIREKYKTTKQVENIFEYMNTTIPSDIMIKFIESMNYFFLATSSKDGRVNVNFKGTQSKILIKFLNKNKFIFPDFNGNGILHSIGDIESNPHVGLLFIDFSKDIRIKVNGRAKVIDNKELINSYLDLFDSFNYSKLIEVEIDYIIPNCSANLNIVRNSILELH</sequence>
<evidence type="ECO:0000313" key="5">
    <source>
        <dbReference type="Proteomes" id="UP000289132"/>
    </source>
</evidence>
<reference evidence="2 4" key="2">
    <citation type="submission" date="2018-07" db="EMBL/GenBank/DDBJ databases">
        <title>Complete genome of the Arcobacter trophiarum type strain LMG 25534.</title>
        <authorList>
            <person name="Miller W.G."/>
            <person name="Yee E."/>
        </authorList>
    </citation>
    <scope>NUCLEOTIDE SEQUENCE [LARGE SCALE GENOMIC DNA]</scope>
    <source>
        <strain evidence="2 4">LMG 25534</strain>
    </source>
</reference>
<dbReference type="InterPro" id="IPR011576">
    <property type="entry name" value="Pyridox_Oxase_N"/>
</dbReference>
<feature type="domain" description="Pyridoxamine 5'-phosphate oxidase N-terminal" evidence="1">
    <location>
        <begin position="39"/>
        <end position="133"/>
    </location>
</feature>
<protein>
    <submittedName>
        <fullName evidence="2">Pyridoxamine 5'-phosphate oxidase</fullName>
    </submittedName>
</protein>
<gene>
    <name evidence="2" type="ORF">ATR_1778</name>
    <name evidence="3" type="ORF">CRU87_04020</name>
</gene>
<dbReference type="Gene3D" id="2.30.110.10">
    <property type="entry name" value="Electron Transport, Fmn-binding Protein, Chain A"/>
    <property type="match status" value="1"/>
</dbReference>
<name>A0AAD0QKW1_9BACT</name>
<dbReference type="EMBL" id="PDKD01000004">
    <property type="protein sequence ID" value="RXJ92274.1"/>
    <property type="molecule type" value="Genomic_DNA"/>
</dbReference>
<dbReference type="InterPro" id="IPR012349">
    <property type="entry name" value="Split_barrel_FMN-bd"/>
</dbReference>
<dbReference type="EMBL" id="CP031367">
    <property type="protein sequence ID" value="AXK49601.1"/>
    <property type="molecule type" value="Genomic_DNA"/>
</dbReference>
<evidence type="ECO:0000259" key="1">
    <source>
        <dbReference type="Pfam" id="PF01243"/>
    </source>
</evidence>
<dbReference type="AlphaFoldDB" id="A0AAD0QKW1"/>
<dbReference type="KEGG" id="atp:ATR_1778"/>
<dbReference type="RefSeq" id="WP_115429056.1">
    <property type="nucleotide sequence ID" value="NZ_CP031367.1"/>
</dbReference>
<keyword evidence="5" id="KW-1185">Reference proteome</keyword>
<accession>A0AAD0QKW1</accession>
<evidence type="ECO:0000313" key="2">
    <source>
        <dbReference type="EMBL" id="AXK49601.1"/>
    </source>
</evidence>
<dbReference type="Proteomes" id="UP000289132">
    <property type="component" value="Unassembled WGS sequence"/>
</dbReference>
<evidence type="ECO:0000313" key="3">
    <source>
        <dbReference type="EMBL" id="RXJ92274.1"/>
    </source>
</evidence>
<proteinExistence type="predicted"/>
<reference evidence="3 5" key="1">
    <citation type="submission" date="2017-10" db="EMBL/GenBank/DDBJ databases">
        <title>Genomics of the genus Arcobacter.</title>
        <authorList>
            <person name="Perez-Cataluna A."/>
            <person name="Figueras M.J."/>
        </authorList>
    </citation>
    <scope>NUCLEOTIDE SEQUENCE [LARGE SCALE GENOMIC DNA]</scope>
    <source>
        <strain evidence="3 5">LMG 25534</strain>
    </source>
</reference>
<dbReference type="SUPFAM" id="SSF50475">
    <property type="entry name" value="FMN-binding split barrel"/>
    <property type="match status" value="1"/>
</dbReference>
<dbReference type="PANTHER" id="PTHR42815">
    <property type="entry name" value="FAD-BINDING, PUTATIVE (AFU_ORTHOLOGUE AFUA_6G07600)-RELATED"/>
    <property type="match status" value="1"/>
</dbReference>
<dbReference type="Proteomes" id="UP000254504">
    <property type="component" value="Chromosome"/>
</dbReference>